<dbReference type="SMART" id="SM00184">
    <property type="entry name" value="RING"/>
    <property type="match status" value="2"/>
</dbReference>
<evidence type="ECO:0000256" key="5">
    <source>
        <dbReference type="ARBA" id="ARBA00022833"/>
    </source>
</evidence>
<feature type="domain" description="B box-type" evidence="9">
    <location>
        <begin position="118"/>
        <end position="168"/>
    </location>
</feature>
<keyword evidence="3" id="KW-0677">Repeat</keyword>
<dbReference type="Pfam" id="PF01436">
    <property type="entry name" value="NHL"/>
    <property type="match status" value="1"/>
</dbReference>
<dbReference type="InterPro" id="IPR001258">
    <property type="entry name" value="NHL_repeat"/>
</dbReference>
<dbReference type="PANTHER" id="PTHR25462:SF291">
    <property type="entry name" value="E3 UBIQUITIN-PROTEIN LIGASE TRIM45"/>
    <property type="match status" value="1"/>
</dbReference>
<evidence type="ECO:0000256" key="3">
    <source>
        <dbReference type="ARBA" id="ARBA00022737"/>
    </source>
</evidence>
<keyword evidence="10" id="KW-1185">Reference proteome</keyword>
<dbReference type="AlphaFoldDB" id="A0A1S3HZC7"/>
<dbReference type="GO" id="GO:0008270">
    <property type="term" value="F:zinc ion binding"/>
    <property type="evidence" value="ECO:0007669"/>
    <property type="project" value="UniProtKB-KW"/>
</dbReference>
<dbReference type="PROSITE" id="PS50089">
    <property type="entry name" value="ZF_RING_2"/>
    <property type="match status" value="1"/>
</dbReference>
<dbReference type="Pfam" id="PF00643">
    <property type="entry name" value="zf-B_box"/>
    <property type="match status" value="1"/>
</dbReference>
<feature type="domain" description="B box-type" evidence="9">
    <location>
        <begin position="183"/>
        <end position="224"/>
    </location>
</feature>
<dbReference type="OrthoDB" id="6265224at2759"/>
<evidence type="ECO:0000259" key="9">
    <source>
        <dbReference type="PROSITE" id="PS50119"/>
    </source>
</evidence>
<keyword evidence="2" id="KW-0479">Metal-binding</keyword>
<dbReference type="SMART" id="SM00336">
    <property type="entry name" value="BBOX"/>
    <property type="match status" value="2"/>
</dbReference>
<evidence type="ECO:0000313" key="11">
    <source>
        <dbReference type="RefSeq" id="XP_013390439.1"/>
    </source>
</evidence>
<dbReference type="PROSITE" id="PS51125">
    <property type="entry name" value="NHL"/>
    <property type="match status" value="2"/>
</dbReference>
<evidence type="ECO:0000259" key="8">
    <source>
        <dbReference type="PROSITE" id="PS50089"/>
    </source>
</evidence>
<dbReference type="InterPro" id="IPR001841">
    <property type="entry name" value="Znf_RING"/>
</dbReference>
<dbReference type="CDD" id="cd05819">
    <property type="entry name" value="NHL"/>
    <property type="match status" value="1"/>
</dbReference>
<dbReference type="Gene3D" id="3.30.40.10">
    <property type="entry name" value="Zinc/RING finger domain, C3HC4 (zinc finger)"/>
    <property type="match status" value="1"/>
</dbReference>
<sequence>MTTGSSTSNIYSLLDLVRTNIVSCRHCNHTYKDPRILPCLHTFCRTCILELVTTNAGGKTVNTKTTKKGSPASTTTTPNTLCCPVCKEVIQLSREDVKKLDTNPFLEHLLEICHCQDDQPKHCEYCKFDKKEVAATARCLECQDDMCDHCTEAHKRTKLTRNHKVAPFKEMQLGKYDEDIRSNQQIQCPQHKKEPITLFCTQCQQLVCRECKVHAHDSHTWSSLQEAGQQYGGRIQTLLDTIKNKIPGIEEYLNYMETYTSELDKKRTQTNETIEEQAETLKAMIDDHKNGLLKEVNEACDNELEHVRTKREAITATLHSLQSHDQDLQKLVQFGKGEEILYLQKQVTKRLTELIYLEIDGLKSSLSIEFKEGNATKENVEILFGKAELCGLSMGKTNIGSLSNIKVPMSSVLPNISGSPELQLEFECKGVYDHKEIWPSGIAVNQKGDMLVVDRDNKRIKVYNSQGKYLNDFGGMGKNILWCPYDIAIMKNGNLAVTDNEKEDVKIFSPQGDAVTIIHSHFKHPRGIAVNSKGQLIVVDCGMRRLTIHDPDTGHIVQTIPAKQEDSHNYFTDPYYVTVTSNDSIIVTDWAAPNIKVFSSEGKLIGEHGTYGIQEDQILEPYGVCTDAFGYIFVADNLNHRVHLLLPDGRFKKFILTKLDKLWHPMALRINHRGELVVTEALGKVKVFKYL</sequence>
<dbReference type="PANTHER" id="PTHR25462">
    <property type="entry name" value="BONUS, ISOFORM C-RELATED"/>
    <property type="match status" value="1"/>
</dbReference>
<dbReference type="SUPFAM" id="SSF57845">
    <property type="entry name" value="B-box zinc-binding domain"/>
    <property type="match status" value="1"/>
</dbReference>
<dbReference type="InterPro" id="IPR027370">
    <property type="entry name" value="Znf-RING_euk"/>
</dbReference>
<dbReference type="PROSITE" id="PS50119">
    <property type="entry name" value="ZF_BBOX"/>
    <property type="match status" value="2"/>
</dbReference>
<evidence type="ECO:0000256" key="6">
    <source>
        <dbReference type="PROSITE-ProRule" id="PRU00024"/>
    </source>
</evidence>
<dbReference type="RefSeq" id="XP_013390439.1">
    <property type="nucleotide sequence ID" value="XM_013534985.1"/>
</dbReference>
<proteinExistence type="predicted"/>
<organism evidence="10 11">
    <name type="scientific">Lingula anatina</name>
    <name type="common">Brachiopod</name>
    <name type="synonym">Lingula unguis</name>
    <dbReference type="NCBI Taxonomy" id="7574"/>
    <lineage>
        <taxon>Eukaryota</taxon>
        <taxon>Metazoa</taxon>
        <taxon>Spiralia</taxon>
        <taxon>Lophotrochozoa</taxon>
        <taxon>Brachiopoda</taxon>
        <taxon>Linguliformea</taxon>
        <taxon>Lingulata</taxon>
        <taxon>Lingulida</taxon>
        <taxon>Linguloidea</taxon>
        <taxon>Lingulidae</taxon>
        <taxon>Lingula</taxon>
    </lineage>
</organism>
<keyword evidence="4 6" id="KW-0863">Zinc-finger</keyword>
<dbReference type="GeneID" id="106158872"/>
<evidence type="ECO:0000256" key="7">
    <source>
        <dbReference type="PROSITE-ProRule" id="PRU00504"/>
    </source>
</evidence>
<dbReference type="SUPFAM" id="SSF101898">
    <property type="entry name" value="NHL repeat"/>
    <property type="match status" value="1"/>
</dbReference>
<dbReference type="InterPro" id="IPR017907">
    <property type="entry name" value="Znf_RING_CS"/>
</dbReference>
<evidence type="ECO:0000256" key="2">
    <source>
        <dbReference type="ARBA" id="ARBA00022723"/>
    </source>
</evidence>
<keyword evidence="5" id="KW-0862">Zinc</keyword>
<accession>A0A1S3HZC7</accession>
<dbReference type="Proteomes" id="UP000085678">
    <property type="component" value="Unplaced"/>
</dbReference>
<feature type="domain" description="RING-type" evidence="8">
    <location>
        <begin position="24"/>
        <end position="87"/>
    </location>
</feature>
<keyword evidence="1" id="KW-0597">Phosphoprotein</keyword>
<dbReference type="OMA" id="SHITEEF"/>
<dbReference type="SUPFAM" id="SSF57850">
    <property type="entry name" value="RING/U-box"/>
    <property type="match status" value="1"/>
</dbReference>
<evidence type="ECO:0000313" key="10">
    <source>
        <dbReference type="Proteomes" id="UP000085678"/>
    </source>
</evidence>
<feature type="repeat" description="NHL" evidence="7">
    <location>
        <begin position="521"/>
        <end position="552"/>
    </location>
</feature>
<dbReference type="GO" id="GO:0061630">
    <property type="term" value="F:ubiquitin protein ligase activity"/>
    <property type="evidence" value="ECO:0007669"/>
    <property type="project" value="TreeGrafter"/>
</dbReference>
<dbReference type="InterPro" id="IPR047153">
    <property type="entry name" value="TRIM45/56/19-like"/>
</dbReference>
<dbReference type="InterPro" id="IPR000315">
    <property type="entry name" value="Znf_B-box"/>
</dbReference>
<dbReference type="Gene3D" id="2.120.10.30">
    <property type="entry name" value="TolB, C-terminal domain"/>
    <property type="match status" value="1"/>
</dbReference>
<dbReference type="InterPro" id="IPR013083">
    <property type="entry name" value="Znf_RING/FYVE/PHD"/>
</dbReference>
<name>A0A1S3HZC7_LINAN</name>
<gene>
    <name evidence="11" type="primary">LOC106158872</name>
</gene>
<dbReference type="Gene3D" id="3.30.160.60">
    <property type="entry name" value="Classic Zinc Finger"/>
    <property type="match status" value="1"/>
</dbReference>
<dbReference type="KEGG" id="lak:106158872"/>
<dbReference type="InterPro" id="IPR011042">
    <property type="entry name" value="6-blade_b-propeller_TolB-like"/>
</dbReference>
<dbReference type="InParanoid" id="A0A1S3HZC7"/>
<protein>
    <submittedName>
        <fullName evidence="11">Tripartite motif-containing protein 3-like</fullName>
    </submittedName>
</protein>
<feature type="repeat" description="NHL" evidence="7">
    <location>
        <begin position="438"/>
        <end position="466"/>
    </location>
</feature>
<dbReference type="PROSITE" id="PS00518">
    <property type="entry name" value="ZF_RING_1"/>
    <property type="match status" value="1"/>
</dbReference>
<evidence type="ECO:0000256" key="4">
    <source>
        <dbReference type="ARBA" id="ARBA00022771"/>
    </source>
</evidence>
<evidence type="ECO:0000256" key="1">
    <source>
        <dbReference type="ARBA" id="ARBA00022553"/>
    </source>
</evidence>
<dbReference type="Pfam" id="PF13445">
    <property type="entry name" value="zf-RING_UBOX"/>
    <property type="match status" value="1"/>
</dbReference>
<reference evidence="11" key="1">
    <citation type="submission" date="2025-08" db="UniProtKB">
        <authorList>
            <consortium name="RefSeq"/>
        </authorList>
    </citation>
    <scope>IDENTIFICATION</scope>
    <source>
        <tissue evidence="11">Gonads</tissue>
    </source>
</reference>